<evidence type="ECO:0000256" key="1">
    <source>
        <dbReference type="ARBA" id="ARBA00010759"/>
    </source>
</evidence>
<comment type="catalytic activity">
    <reaction evidence="2">
        <text>N-terminal N-formyl-L-methionyl-[peptide] + H2O = N-terminal L-methionyl-[peptide] + formate</text>
        <dbReference type="Rhea" id="RHEA:24420"/>
        <dbReference type="Rhea" id="RHEA-COMP:10639"/>
        <dbReference type="Rhea" id="RHEA-COMP:10640"/>
        <dbReference type="ChEBI" id="CHEBI:15377"/>
        <dbReference type="ChEBI" id="CHEBI:15740"/>
        <dbReference type="ChEBI" id="CHEBI:49298"/>
        <dbReference type="ChEBI" id="CHEBI:64731"/>
        <dbReference type="EC" id="3.5.1.88"/>
    </reaction>
</comment>
<reference evidence="4" key="1">
    <citation type="submission" date="2016-10" db="EMBL/GenBank/DDBJ databases">
        <authorList>
            <person name="Varghese N."/>
            <person name="Submissions S."/>
        </authorList>
    </citation>
    <scope>NUCLEOTIDE SEQUENCE [LARGE SCALE GENOMIC DNA]</scope>
    <source>
        <strain evidence="4">DSM 26879</strain>
    </source>
</reference>
<dbReference type="InterPro" id="IPR023635">
    <property type="entry name" value="Peptide_deformylase"/>
</dbReference>
<keyword evidence="2" id="KW-0479">Metal-binding</keyword>
<keyword evidence="2" id="KW-0408">Iron</keyword>
<proteinExistence type="inferred from homology"/>
<protein>
    <recommendedName>
        <fullName evidence="2">Peptide deformylase</fullName>
        <shortName evidence="2">PDF</shortName>
        <ecNumber evidence="2">3.5.1.88</ecNumber>
    </recommendedName>
    <alternativeName>
        <fullName evidence="2">Polypeptide deformylase</fullName>
    </alternativeName>
</protein>
<dbReference type="GO" id="GO:0006412">
    <property type="term" value="P:translation"/>
    <property type="evidence" value="ECO:0007669"/>
    <property type="project" value="UniProtKB-UniRule"/>
</dbReference>
<dbReference type="NCBIfam" id="NF001159">
    <property type="entry name" value="PRK00150.1-3"/>
    <property type="match status" value="1"/>
</dbReference>
<dbReference type="InterPro" id="IPR036821">
    <property type="entry name" value="Peptide_deformylase_sf"/>
</dbReference>
<accession>A0A1I6FPN0</accession>
<dbReference type="CDD" id="cd00487">
    <property type="entry name" value="Pep_deformylase"/>
    <property type="match status" value="1"/>
</dbReference>
<evidence type="ECO:0000256" key="2">
    <source>
        <dbReference type="HAMAP-Rule" id="MF_00163"/>
    </source>
</evidence>
<dbReference type="Pfam" id="PF01327">
    <property type="entry name" value="Pep_deformylase"/>
    <property type="match status" value="1"/>
</dbReference>
<dbReference type="EC" id="3.5.1.88" evidence="2"/>
<dbReference type="GO" id="GO:0046872">
    <property type="term" value="F:metal ion binding"/>
    <property type="evidence" value="ECO:0007669"/>
    <property type="project" value="UniProtKB-KW"/>
</dbReference>
<dbReference type="AlphaFoldDB" id="A0A1I6FPN0"/>
<keyword evidence="2" id="KW-0648">Protein biosynthesis</keyword>
<dbReference type="GO" id="GO:0042586">
    <property type="term" value="F:peptide deformylase activity"/>
    <property type="evidence" value="ECO:0007669"/>
    <property type="project" value="UniProtKB-UniRule"/>
</dbReference>
<comment type="function">
    <text evidence="2">Removes the formyl group from the N-terminal Met of newly synthesized proteins. Requires at least a dipeptide for an efficient rate of reaction. N-terminal L-methionine is a prerequisite for activity but the enzyme has broad specificity at other positions.</text>
</comment>
<dbReference type="HAMAP" id="MF_00163">
    <property type="entry name" value="Pep_deformylase"/>
    <property type="match status" value="1"/>
</dbReference>
<name>A0A1I6FPN0_9RHOB</name>
<dbReference type="RefSeq" id="WP_242650923.1">
    <property type="nucleotide sequence ID" value="NZ_FOYP01000001.1"/>
</dbReference>
<feature type="binding site" evidence="2">
    <location>
        <position position="134"/>
    </location>
    <ligand>
        <name>Fe cation</name>
        <dbReference type="ChEBI" id="CHEBI:24875"/>
    </ligand>
</feature>
<keyword evidence="4" id="KW-1185">Reference proteome</keyword>
<comment type="similarity">
    <text evidence="1 2">Belongs to the polypeptide deformylase family.</text>
</comment>
<dbReference type="STRING" id="390270.SAMN04488005_0205"/>
<dbReference type="SUPFAM" id="SSF56420">
    <property type="entry name" value="Peptide deformylase"/>
    <property type="match status" value="1"/>
</dbReference>
<keyword evidence="2" id="KW-0378">Hydrolase</keyword>
<dbReference type="PANTHER" id="PTHR10458:SF22">
    <property type="entry name" value="PEPTIDE DEFORMYLASE"/>
    <property type="match status" value="1"/>
</dbReference>
<comment type="cofactor">
    <cofactor evidence="2">
        <name>Fe(2+)</name>
        <dbReference type="ChEBI" id="CHEBI:29033"/>
    </cofactor>
    <text evidence="2">Binds 1 Fe(2+) ion.</text>
</comment>
<dbReference type="NCBIfam" id="TIGR00079">
    <property type="entry name" value="pept_deformyl"/>
    <property type="match status" value="1"/>
</dbReference>
<sequence>MRGLRYIGDPVLTSIADPVTCFDRALAQLADDMLATMYAAPGRGLAAPQVGVSQRIFVTDVTWKDAEPSPLVFVNPQITAQSDATATGPEGCLSIPDRSFDVARPIWVEMTWQTIDGKIQSARFDGMQAICACHELDHLNGVLITDTGEET</sequence>
<evidence type="ECO:0000313" key="3">
    <source>
        <dbReference type="EMBL" id="SFR31900.1"/>
    </source>
</evidence>
<gene>
    <name evidence="2" type="primary">def</name>
    <name evidence="3" type="ORF">SAMN04488005_0205</name>
</gene>
<dbReference type="PIRSF" id="PIRSF004749">
    <property type="entry name" value="Pep_def"/>
    <property type="match status" value="1"/>
</dbReference>
<dbReference type="Proteomes" id="UP000199478">
    <property type="component" value="Unassembled WGS sequence"/>
</dbReference>
<dbReference type="EMBL" id="FOYP01000001">
    <property type="protein sequence ID" value="SFR31900.1"/>
    <property type="molecule type" value="Genomic_DNA"/>
</dbReference>
<feature type="binding site" evidence="2">
    <location>
        <position position="92"/>
    </location>
    <ligand>
        <name>Fe cation</name>
        <dbReference type="ChEBI" id="CHEBI:24875"/>
    </ligand>
</feature>
<organism evidence="3 4">
    <name type="scientific">Yoonia tamlensis</name>
    <dbReference type="NCBI Taxonomy" id="390270"/>
    <lineage>
        <taxon>Bacteria</taxon>
        <taxon>Pseudomonadati</taxon>
        <taxon>Pseudomonadota</taxon>
        <taxon>Alphaproteobacteria</taxon>
        <taxon>Rhodobacterales</taxon>
        <taxon>Paracoccaceae</taxon>
        <taxon>Yoonia</taxon>
    </lineage>
</organism>
<dbReference type="Gene3D" id="3.90.45.10">
    <property type="entry name" value="Peptide deformylase"/>
    <property type="match status" value="1"/>
</dbReference>
<evidence type="ECO:0000313" key="4">
    <source>
        <dbReference type="Proteomes" id="UP000199478"/>
    </source>
</evidence>
<feature type="binding site" evidence="2">
    <location>
        <position position="138"/>
    </location>
    <ligand>
        <name>Fe cation</name>
        <dbReference type="ChEBI" id="CHEBI:24875"/>
    </ligand>
</feature>
<feature type="active site" evidence="2">
    <location>
        <position position="135"/>
    </location>
</feature>
<dbReference type="PRINTS" id="PR01576">
    <property type="entry name" value="PDEFORMYLASE"/>
</dbReference>
<dbReference type="PANTHER" id="PTHR10458">
    <property type="entry name" value="PEPTIDE DEFORMYLASE"/>
    <property type="match status" value="1"/>
</dbReference>